<dbReference type="RefSeq" id="WP_130492377.1">
    <property type="nucleotide sequence ID" value="NZ_SGXD01000002.1"/>
</dbReference>
<reference evidence="2 3" key="1">
    <citation type="submission" date="2019-02" db="EMBL/GenBank/DDBJ databases">
        <title>Genomic Encyclopedia of Type Strains, Phase IV (KMG-IV): sequencing the most valuable type-strain genomes for metagenomic binning, comparative biology and taxonomic classification.</title>
        <authorList>
            <person name="Goeker M."/>
        </authorList>
    </citation>
    <scope>NUCLEOTIDE SEQUENCE [LARGE SCALE GENOMIC DNA]</scope>
    <source>
        <strain evidence="2 3">DSM 45622</strain>
    </source>
</reference>
<protein>
    <submittedName>
        <fullName evidence="2">Diguanylate cyclase (GGDEF)-like protein</fullName>
    </submittedName>
</protein>
<dbReference type="SMART" id="SM00267">
    <property type="entry name" value="GGDEF"/>
    <property type="match status" value="1"/>
</dbReference>
<dbReference type="PROSITE" id="PS50887">
    <property type="entry name" value="GGDEF"/>
    <property type="match status" value="1"/>
</dbReference>
<dbReference type="SUPFAM" id="SSF55073">
    <property type="entry name" value="Nucleotide cyclase"/>
    <property type="match status" value="1"/>
</dbReference>
<dbReference type="PANTHER" id="PTHR46663">
    <property type="entry name" value="DIGUANYLATE CYCLASE DGCT-RELATED"/>
    <property type="match status" value="1"/>
</dbReference>
<dbReference type="InterPro" id="IPR029787">
    <property type="entry name" value="Nucleotide_cyclase"/>
</dbReference>
<dbReference type="AlphaFoldDB" id="A0A4V2F4M4"/>
<dbReference type="NCBIfam" id="TIGR00254">
    <property type="entry name" value="GGDEF"/>
    <property type="match status" value="1"/>
</dbReference>
<evidence type="ECO:0000259" key="1">
    <source>
        <dbReference type="PROSITE" id="PS50887"/>
    </source>
</evidence>
<dbReference type="Pfam" id="PF00990">
    <property type="entry name" value="GGDEF"/>
    <property type="match status" value="1"/>
</dbReference>
<accession>A0A4V2F4M4</accession>
<dbReference type="InterPro" id="IPR035965">
    <property type="entry name" value="PAS-like_dom_sf"/>
</dbReference>
<dbReference type="InterPro" id="IPR043128">
    <property type="entry name" value="Rev_trsase/Diguanyl_cyclase"/>
</dbReference>
<organism evidence="2 3">
    <name type="scientific">Motilibacter rhizosphaerae</name>
    <dbReference type="NCBI Taxonomy" id="598652"/>
    <lineage>
        <taxon>Bacteria</taxon>
        <taxon>Bacillati</taxon>
        <taxon>Actinomycetota</taxon>
        <taxon>Actinomycetes</taxon>
        <taxon>Motilibacterales</taxon>
        <taxon>Motilibacteraceae</taxon>
        <taxon>Motilibacter</taxon>
    </lineage>
</organism>
<dbReference type="InterPro" id="IPR000160">
    <property type="entry name" value="GGDEF_dom"/>
</dbReference>
<proteinExistence type="predicted"/>
<dbReference type="InterPro" id="IPR013656">
    <property type="entry name" value="PAS_4"/>
</dbReference>
<dbReference type="Gene3D" id="3.30.450.20">
    <property type="entry name" value="PAS domain"/>
    <property type="match status" value="1"/>
</dbReference>
<sequence length="293" mass="30620">MPGTGTTSEGLLDAVFESLPGQVAVLDADGVVLLVNRAWREFAERAGGAQCGPGTSFFGVCARAQGAAAGEAALAAAGVRAVLDGVTREFTMDVACDTPLGRLWFSASAVPLLSGSGALLSYLEITERKQSEVRAAYRAAHDPLTGLPNRFLLQDRLAHALAAASRGDVSVALLFLDVDAFKRVNDRFGHVVGDAVLVEVARRLRRCVRPGDTVGRLAGDEFVVVCAGPRAAASAGAIARRVETAMAEPVLVEHGALRLGVSTGIAMGRPGDDADEVLRRADEAMFRAKAGRR</sequence>
<dbReference type="InterPro" id="IPR052163">
    <property type="entry name" value="DGC-Regulatory_Protein"/>
</dbReference>
<comment type="caution">
    <text evidence="2">The sequence shown here is derived from an EMBL/GenBank/DDBJ whole genome shotgun (WGS) entry which is preliminary data.</text>
</comment>
<feature type="domain" description="GGDEF" evidence="1">
    <location>
        <begin position="169"/>
        <end position="293"/>
    </location>
</feature>
<evidence type="ECO:0000313" key="2">
    <source>
        <dbReference type="EMBL" id="RZS89829.1"/>
    </source>
</evidence>
<keyword evidence="3" id="KW-1185">Reference proteome</keyword>
<evidence type="ECO:0000313" key="3">
    <source>
        <dbReference type="Proteomes" id="UP000293638"/>
    </source>
</evidence>
<dbReference type="Proteomes" id="UP000293638">
    <property type="component" value="Unassembled WGS sequence"/>
</dbReference>
<dbReference type="OrthoDB" id="8526884at2"/>
<name>A0A4V2F4M4_9ACTN</name>
<gene>
    <name evidence="2" type="ORF">EV189_1605</name>
</gene>
<dbReference type="Gene3D" id="3.30.70.270">
    <property type="match status" value="1"/>
</dbReference>
<dbReference type="EMBL" id="SGXD01000002">
    <property type="protein sequence ID" value="RZS89829.1"/>
    <property type="molecule type" value="Genomic_DNA"/>
</dbReference>
<dbReference type="PANTHER" id="PTHR46663:SF3">
    <property type="entry name" value="SLL0267 PROTEIN"/>
    <property type="match status" value="1"/>
</dbReference>
<dbReference type="SUPFAM" id="SSF55785">
    <property type="entry name" value="PYP-like sensor domain (PAS domain)"/>
    <property type="match status" value="1"/>
</dbReference>
<dbReference type="CDD" id="cd01949">
    <property type="entry name" value="GGDEF"/>
    <property type="match status" value="1"/>
</dbReference>
<dbReference type="Pfam" id="PF08448">
    <property type="entry name" value="PAS_4"/>
    <property type="match status" value="1"/>
</dbReference>